<keyword evidence="4" id="KW-0808">Transferase</keyword>
<protein>
    <submittedName>
        <fullName evidence="4">Deoxynucleoside kinase</fullName>
    </submittedName>
</protein>
<keyword evidence="5" id="KW-1185">Reference proteome</keyword>
<dbReference type="Gene3D" id="3.40.50.300">
    <property type="entry name" value="P-loop containing nucleotide triphosphate hydrolases"/>
    <property type="match status" value="1"/>
</dbReference>
<keyword evidence="2" id="KW-0067">ATP-binding</keyword>
<dbReference type="Pfam" id="PF01712">
    <property type="entry name" value="dNK"/>
    <property type="match status" value="1"/>
</dbReference>
<dbReference type="EMBL" id="CP002351">
    <property type="protein sequence ID" value="AEH52048.1"/>
    <property type="molecule type" value="Genomic_DNA"/>
</dbReference>
<dbReference type="InterPro" id="IPR050566">
    <property type="entry name" value="Deoxyribonucleoside_kinase"/>
</dbReference>
<dbReference type="PANTHER" id="PTHR10513">
    <property type="entry name" value="DEOXYNUCLEOSIDE KINASE"/>
    <property type="match status" value="1"/>
</dbReference>
<dbReference type="KEGG" id="tta:Theth_2010"/>
<dbReference type="InterPro" id="IPR002624">
    <property type="entry name" value="DCK/DGK"/>
</dbReference>
<dbReference type="OrthoDB" id="9776634at2"/>
<dbReference type="InterPro" id="IPR031314">
    <property type="entry name" value="DNK_dom"/>
</dbReference>
<gene>
    <name evidence="4" type="ORF">Theth_2010</name>
</gene>
<organism evidence="4 5">
    <name type="scientific">Pseudothermotoga thermarum DSM 5069</name>
    <dbReference type="NCBI Taxonomy" id="688269"/>
    <lineage>
        <taxon>Bacteria</taxon>
        <taxon>Thermotogati</taxon>
        <taxon>Thermotogota</taxon>
        <taxon>Thermotogae</taxon>
        <taxon>Thermotogales</taxon>
        <taxon>Thermotogaceae</taxon>
        <taxon>Pseudothermotoga</taxon>
    </lineage>
</organism>
<proteinExistence type="predicted"/>
<feature type="binding site" evidence="2">
    <location>
        <begin position="137"/>
        <end position="141"/>
    </location>
    <ligand>
        <name>ATP</name>
        <dbReference type="ChEBI" id="CHEBI:30616"/>
    </ligand>
</feature>
<dbReference type="RefSeq" id="WP_013933255.1">
    <property type="nucleotide sequence ID" value="NC_015707.1"/>
</dbReference>
<dbReference type="SUPFAM" id="SSF52540">
    <property type="entry name" value="P-loop containing nucleoside triphosphate hydrolases"/>
    <property type="match status" value="1"/>
</dbReference>
<dbReference type="GO" id="GO:0005737">
    <property type="term" value="C:cytoplasm"/>
    <property type="evidence" value="ECO:0007669"/>
    <property type="project" value="TreeGrafter"/>
</dbReference>
<dbReference type="eggNOG" id="COG1428">
    <property type="taxonomic scope" value="Bacteria"/>
</dbReference>
<dbReference type="InterPro" id="IPR027417">
    <property type="entry name" value="P-loop_NTPase"/>
</dbReference>
<dbReference type="PATRIC" id="fig|688269.3.peg.2073"/>
<dbReference type="Proteomes" id="UP000006804">
    <property type="component" value="Chromosome"/>
</dbReference>
<keyword evidence="4" id="KW-0418">Kinase</keyword>
<dbReference type="PIRSF" id="PIRSF000705">
    <property type="entry name" value="DNK"/>
    <property type="match status" value="1"/>
</dbReference>
<dbReference type="CDD" id="cd01673">
    <property type="entry name" value="dNK"/>
    <property type="match status" value="1"/>
</dbReference>
<reference evidence="4 5" key="1">
    <citation type="submission" date="2010-11" db="EMBL/GenBank/DDBJ databases">
        <title>The complete genome of Thermotoga thermarum DSM 5069.</title>
        <authorList>
            <consortium name="US DOE Joint Genome Institute (JGI-PGF)"/>
            <person name="Lucas S."/>
            <person name="Copeland A."/>
            <person name="Lapidus A."/>
            <person name="Bruce D."/>
            <person name="Goodwin L."/>
            <person name="Pitluck S."/>
            <person name="Kyrpides N."/>
            <person name="Mavromatis K."/>
            <person name="Ivanova N."/>
            <person name="Zeytun A."/>
            <person name="Brettin T."/>
            <person name="Detter J.C."/>
            <person name="Tapia R."/>
            <person name="Han C."/>
            <person name="Land M."/>
            <person name="Hauser L."/>
            <person name="Markowitz V."/>
            <person name="Cheng J.-F."/>
            <person name="Hugenholtz P."/>
            <person name="Woyke T."/>
            <person name="Wu D."/>
            <person name="Spring S."/>
            <person name="Schroeder M."/>
            <person name="Brambilla E."/>
            <person name="Klenk H.-P."/>
            <person name="Eisen J.A."/>
        </authorList>
    </citation>
    <scope>NUCLEOTIDE SEQUENCE [LARGE SCALE GENOMIC DNA]</scope>
    <source>
        <strain evidence="4 5">DSM 5069</strain>
    </source>
</reference>
<evidence type="ECO:0000256" key="2">
    <source>
        <dbReference type="PIRSR" id="PIRSR000705-3"/>
    </source>
</evidence>
<dbReference type="PANTHER" id="PTHR10513:SF35">
    <property type="entry name" value="DEOXYADENOSINE KINASE"/>
    <property type="match status" value="1"/>
</dbReference>
<dbReference type="AlphaFoldDB" id="F7YWQ8"/>
<evidence type="ECO:0000313" key="4">
    <source>
        <dbReference type="EMBL" id="AEH52048.1"/>
    </source>
</evidence>
<dbReference type="GO" id="GO:0005524">
    <property type="term" value="F:ATP binding"/>
    <property type="evidence" value="ECO:0007669"/>
    <property type="project" value="UniProtKB-KW"/>
</dbReference>
<evidence type="ECO:0000259" key="3">
    <source>
        <dbReference type="Pfam" id="PF01712"/>
    </source>
</evidence>
<keyword evidence="2" id="KW-0547">Nucleotide-binding</keyword>
<evidence type="ECO:0000256" key="1">
    <source>
        <dbReference type="PIRSR" id="PIRSR000705-1"/>
    </source>
</evidence>
<name>F7YWQ8_9THEM</name>
<feature type="domain" description="Deoxynucleoside kinase" evidence="3">
    <location>
        <begin position="4"/>
        <end position="199"/>
    </location>
</feature>
<dbReference type="GO" id="GO:0019136">
    <property type="term" value="F:deoxynucleoside kinase activity"/>
    <property type="evidence" value="ECO:0007669"/>
    <property type="project" value="InterPro"/>
</dbReference>
<feature type="active site" description="Proton acceptor" evidence="1">
    <location>
        <position position="80"/>
    </location>
</feature>
<sequence>MLEIVVEGTVGAGKTALVEILEKEMGMIGFYEMGDPIADRILERYYTDKRRWCLTMELFFLHKRFLQINQANSVEKAVMDRSMMGDFVFVKMQKELGLLDELEYEIYESFYRTFNKIVQPSKLLVYIKCSVDTAVKRIQKRGRHYEINVEKSYWEKLKFFYDQTFNETDHSNTLIIDGDTIDYVENPTHKLLVLSAIERCLKNPGKHLLSTDGLRELELV</sequence>
<dbReference type="HOGENOM" id="CLU_030466_2_1_0"/>
<accession>F7YWQ8</accession>
<dbReference type="STRING" id="688269.Theth_2010"/>
<evidence type="ECO:0000313" key="5">
    <source>
        <dbReference type="Proteomes" id="UP000006804"/>
    </source>
</evidence>